<comment type="cofactor">
    <cofactor evidence="2">
        <name>FAD</name>
        <dbReference type="ChEBI" id="CHEBI:57692"/>
    </cofactor>
</comment>
<dbReference type="SUPFAM" id="SSF52425">
    <property type="entry name" value="Cryptochrome/photolyase, N-terminal domain"/>
    <property type="match status" value="1"/>
</dbReference>
<dbReference type="InterPro" id="IPR002081">
    <property type="entry name" value="Cryptochrome/DNA_photolyase_1"/>
</dbReference>
<dbReference type="Proteomes" id="UP000635278">
    <property type="component" value="Unassembled WGS sequence"/>
</dbReference>
<gene>
    <name evidence="8" type="ORF">GOB93_02480</name>
</gene>
<comment type="similarity">
    <text evidence="6">Belongs to the DNA photolyase family.</text>
</comment>
<comment type="caution">
    <text evidence="8">The sequence shown here is derived from an EMBL/GenBank/DDBJ whole genome shotgun (WGS) entry which is preliminary data.</text>
</comment>
<evidence type="ECO:0000256" key="4">
    <source>
        <dbReference type="ARBA" id="ARBA00022827"/>
    </source>
</evidence>
<keyword evidence="5 6" id="KW-0157">Chromophore</keyword>
<dbReference type="Gene3D" id="3.40.50.620">
    <property type="entry name" value="HUPs"/>
    <property type="match status" value="1"/>
</dbReference>
<keyword evidence="3 6" id="KW-0285">Flavoprotein</keyword>
<dbReference type="InterPro" id="IPR018394">
    <property type="entry name" value="DNA_photolyase_1_CS_C"/>
</dbReference>
<name>A0ABX0JKC3_9PROT</name>
<evidence type="ECO:0000256" key="1">
    <source>
        <dbReference type="ARBA" id="ARBA00001932"/>
    </source>
</evidence>
<evidence type="ECO:0000313" key="9">
    <source>
        <dbReference type="Proteomes" id="UP000635278"/>
    </source>
</evidence>
<dbReference type="PANTHER" id="PTHR11455">
    <property type="entry name" value="CRYPTOCHROME"/>
    <property type="match status" value="1"/>
</dbReference>
<proteinExistence type="inferred from homology"/>
<evidence type="ECO:0000256" key="2">
    <source>
        <dbReference type="ARBA" id="ARBA00001974"/>
    </source>
</evidence>
<dbReference type="RefSeq" id="WP_173581928.1">
    <property type="nucleotide sequence ID" value="NZ_WOTB01000002.1"/>
</dbReference>
<dbReference type="PROSITE" id="PS51645">
    <property type="entry name" value="PHR_CRY_ALPHA_BETA"/>
    <property type="match status" value="1"/>
</dbReference>
<dbReference type="InterPro" id="IPR005101">
    <property type="entry name" value="Cryptochr/Photolyase_FAD-bd"/>
</dbReference>
<dbReference type="InterPro" id="IPR036134">
    <property type="entry name" value="Crypto/Photolyase_FAD-like_sf"/>
</dbReference>
<evidence type="ECO:0000256" key="3">
    <source>
        <dbReference type="ARBA" id="ARBA00022630"/>
    </source>
</evidence>
<feature type="domain" description="Photolyase/cryptochrome alpha/beta" evidence="7">
    <location>
        <begin position="5"/>
        <end position="130"/>
    </location>
</feature>
<dbReference type="SUPFAM" id="SSF48173">
    <property type="entry name" value="Cryptochrome/photolyase FAD-binding domain"/>
    <property type="match status" value="1"/>
</dbReference>
<dbReference type="Gene3D" id="1.10.579.10">
    <property type="entry name" value="DNA Cyclobutane Dipyrimidine Photolyase, subunit A, domain 3"/>
    <property type="match status" value="1"/>
</dbReference>
<dbReference type="Gene3D" id="1.25.40.80">
    <property type="match status" value="1"/>
</dbReference>
<dbReference type="InterPro" id="IPR014729">
    <property type="entry name" value="Rossmann-like_a/b/a_fold"/>
</dbReference>
<dbReference type="PROSITE" id="PS00691">
    <property type="entry name" value="DNA_PHOTOLYASES_1_2"/>
    <property type="match status" value="1"/>
</dbReference>
<protein>
    <submittedName>
        <fullName evidence="8">Deoxyribodipyrimidine photo-lyase</fullName>
    </submittedName>
</protein>
<keyword evidence="9" id="KW-1185">Reference proteome</keyword>
<dbReference type="InterPro" id="IPR036155">
    <property type="entry name" value="Crypto/Photolyase_N_sf"/>
</dbReference>
<organism evidence="8 9">
    <name type="scientific">Acetobacter musti</name>
    <dbReference type="NCBI Taxonomy" id="864732"/>
    <lineage>
        <taxon>Bacteria</taxon>
        <taxon>Pseudomonadati</taxon>
        <taxon>Pseudomonadota</taxon>
        <taxon>Alphaproteobacteria</taxon>
        <taxon>Acetobacterales</taxon>
        <taxon>Acetobacteraceae</taxon>
        <taxon>Acetobacter</taxon>
    </lineage>
</organism>
<dbReference type="PANTHER" id="PTHR11455:SF9">
    <property type="entry name" value="CRYPTOCHROME CIRCADIAN CLOCK 5 ISOFORM X1"/>
    <property type="match status" value="1"/>
</dbReference>
<reference evidence="8 9" key="1">
    <citation type="journal article" date="2020" name="Int. J. Syst. Evol. Microbiol.">
        <title>Novel acetic acid bacteria from cider fermentations: Acetobacter conturbans sp. nov. and Acetobacter fallax sp. nov.</title>
        <authorList>
            <person name="Sombolestani A.S."/>
            <person name="Cleenwerck I."/>
            <person name="Cnockaert M."/>
            <person name="Borremans W."/>
            <person name="Wieme A.D."/>
            <person name="De Vuyst L."/>
            <person name="Vandamme P."/>
        </authorList>
    </citation>
    <scope>NUCLEOTIDE SEQUENCE [LARGE SCALE GENOMIC DNA]</scope>
    <source>
        <strain evidence="8 9">LMG 30640</strain>
    </source>
</reference>
<comment type="cofactor">
    <cofactor evidence="1">
        <name>(6R)-5,10-methylene-5,6,7,8-tetrahydrofolate</name>
        <dbReference type="ChEBI" id="CHEBI:15636"/>
    </cofactor>
</comment>
<accession>A0ABX0JKC3</accession>
<keyword evidence="4 6" id="KW-0274">FAD</keyword>
<dbReference type="EMBL" id="WOTB01000002">
    <property type="protein sequence ID" value="NHN83505.1"/>
    <property type="molecule type" value="Genomic_DNA"/>
</dbReference>
<sequence length="479" mass="53653">MSAKPPALVWFREDFRLADNAALTDAAQSGAPLLCLVILDDASLPGAAARWWLDGAIRALDTQLQSRGGRLHVFRGPSREVLPRIVRQTGARSVFWNRRYDPNGRETDAAIKTELKEAGITVRSHAGALLHEPWTVRTRSGTPFQVFTAFWRSARDLGDPRPPLPEPPALTFADLPPACAHAGLTPDDYALRPAKPDWAQGLRDEWEPGEETAHDLLGTFLTENLATYAASRDFPARNTSSRLSPFLRFGHITPGQIWHATAEKAGTASQTDTAKFLAELGWREFAWSLLFTHDDLATRNLRPAFDAMPWRNDPKALKAWQQGRTGYPLVDAGMRQLWHTGWMHNRVRMVVASFLVKHLLIDWREGERWFADTLVDHDPASNATNWQWNAGTGVDAAPFFRVMNPILQSRKFDPDGSYIRRWVPELAPLPDSAIHAPWEAGEDTLRHAGVIPGETCPAPIVDHREARERALAAWRSLKP</sequence>
<evidence type="ECO:0000256" key="6">
    <source>
        <dbReference type="RuleBase" id="RU004182"/>
    </source>
</evidence>
<evidence type="ECO:0000256" key="5">
    <source>
        <dbReference type="ARBA" id="ARBA00022991"/>
    </source>
</evidence>
<dbReference type="Pfam" id="PF00875">
    <property type="entry name" value="DNA_photolyase"/>
    <property type="match status" value="1"/>
</dbReference>
<evidence type="ECO:0000259" key="7">
    <source>
        <dbReference type="PROSITE" id="PS51645"/>
    </source>
</evidence>
<dbReference type="InterPro" id="IPR006050">
    <property type="entry name" value="DNA_photolyase_N"/>
</dbReference>
<dbReference type="Pfam" id="PF03441">
    <property type="entry name" value="FAD_binding_7"/>
    <property type="match status" value="1"/>
</dbReference>
<dbReference type="PROSITE" id="PS00394">
    <property type="entry name" value="DNA_PHOTOLYASES_1_1"/>
    <property type="match status" value="1"/>
</dbReference>
<evidence type="ECO:0000313" key="8">
    <source>
        <dbReference type="EMBL" id="NHN83505.1"/>
    </source>
</evidence>
<dbReference type="PRINTS" id="PR00147">
    <property type="entry name" value="DNAPHOTLYASE"/>
</dbReference>